<name>A0ABD0Y249_9HEMI</name>
<dbReference type="EMBL" id="JBFDAA010000015">
    <property type="protein sequence ID" value="KAL1117541.1"/>
    <property type="molecule type" value="Genomic_DNA"/>
</dbReference>
<reference evidence="2 3" key="1">
    <citation type="submission" date="2024-07" db="EMBL/GenBank/DDBJ databases">
        <title>Chromosome-level genome assembly of the water stick insect Ranatra chinensis (Heteroptera: Nepidae).</title>
        <authorList>
            <person name="Liu X."/>
        </authorList>
    </citation>
    <scope>NUCLEOTIDE SEQUENCE [LARGE SCALE GENOMIC DNA]</scope>
    <source>
        <strain evidence="2">Cailab_2021Rc</strain>
        <tissue evidence="2">Muscle</tissue>
    </source>
</reference>
<comment type="caution">
    <text evidence="2">The sequence shown here is derived from an EMBL/GenBank/DDBJ whole genome shotgun (WGS) entry which is preliminary data.</text>
</comment>
<organism evidence="2 3">
    <name type="scientific">Ranatra chinensis</name>
    <dbReference type="NCBI Taxonomy" id="642074"/>
    <lineage>
        <taxon>Eukaryota</taxon>
        <taxon>Metazoa</taxon>
        <taxon>Ecdysozoa</taxon>
        <taxon>Arthropoda</taxon>
        <taxon>Hexapoda</taxon>
        <taxon>Insecta</taxon>
        <taxon>Pterygota</taxon>
        <taxon>Neoptera</taxon>
        <taxon>Paraneoptera</taxon>
        <taxon>Hemiptera</taxon>
        <taxon>Heteroptera</taxon>
        <taxon>Panheteroptera</taxon>
        <taxon>Nepomorpha</taxon>
        <taxon>Nepidae</taxon>
        <taxon>Ranatrinae</taxon>
        <taxon>Ranatra</taxon>
    </lineage>
</organism>
<gene>
    <name evidence="2" type="ORF">AAG570_003857</name>
</gene>
<sequence length="163" mass="18627">MPVRPHQVGRSFRRRLQHNRRRKFCRGIQPAHDSRQSQVTFLIHNTTPGQQEGPGPCEGGERGRGSRAVAGARVSVLRSVRGWEQPRGHQARLPVAGAPHRRRPPTPPLAREEDRRQLRVQSTRQHIRQERSPSQETTLPQHMSAPAGRYHNHIRTPTTCRTP</sequence>
<protein>
    <submittedName>
        <fullName evidence="2">Uncharacterized protein</fullName>
    </submittedName>
</protein>
<feature type="region of interest" description="Disordered" evidence="1">
    <location>
        <begin position="82"/>
        <end position="163"/>
    </location>
</feature>
<proteinExistence type="predicted"/>
<accession>A0ABD0Y249</accession>
<feature type="region of interest" description="Disordered" evidence="1">
    <location>
        <begin position="46"/>
        <end position="68"/>
    </location>
</feature>
<dbReference type="Proteomes" id="UP001558652">
    <property type="component" value="Unassembled WGS sequence"/>
</dbReference>
<dbReference type="AlphaFoldDB" id="A0ABD0Y249"/>
<keyword evidence="3" id="KW-1185">Reference proteome</keyword>
<evidence type="ECO:0000313" key="3">
    <source>
        <dbReference type="Proteomes" id="UP001558652"/>
    </source>
</evidence>
<evidence type="ECO:0000256" key="1">
    <source>
        <dbReference type="SAM" id="MobiDB-lite"/>
    </source>
</evidence>
<evidence type="ECO:0000313" key="2">
    <source>
        <dbReference type="EMBL" id="KAL1117541.1"/>
    </source>
</evidence>